<feature type="transmembrane region" description="Helical" evidence="2">
    <location>
        <begin position="37"/>
        <end position="58"/>
    </location>
</feature>
<evidence type="ECO:0000256" key="2">
    <source>
        <dbReference type="SAM" id="Phobius"/>
    </source>
</evidence>
<feature type="transmembrane region" description="Helical" evidence="2">
    <location>
        <begin position="377"/>
        <end position="396"/>
    </location>
</feature>
<organism evidence="4 5">
    <name type="scientific">Periweissella cryptocerci</name>
    <dbReference type="NCBI Taxonomy" id="2506420"/>
    <lineage>
        <taxon>Bacteria</taxon>
        <taxon>Bacillati</taxon>
        <taxon>Bacillota</taxon>
        <taxon>Bacilli</taxon>
        <taxon>Lactobacillales</taxon>
        <taxon>Lactobacillaceae</taxon>
        <taxon>Periweissella</taxon>
    </lineage>
</organism>
<dbReference type="PANTHER" id="PTHR23028:SF53">
    <property type="entry name" value="ACYL_TRANSF_3 DOMAIN-CONTAINING PROTEIN"/>
    <property type="match status" value="1"/>
</dbReference>
<feature type="transmembrane region" description="Helical" evidence="2">
    <location>
        <begin position="205"/>
        <end position="224"/>
    </location>
</feature>
<evidence type="ECO:0000256" key="1">
    <source>
        <dbReference type="SAM" id="MobiDB-lite"/>
    </source>
</evidence>
<dbReference type="InterPro" id="IPR002656">
    <property type="entry name" value="Acyl_transf_3_dom"/>
</dbReference>
<keyword evidence="2" id="KW-1133">Transmembrane helix</keyword>
<feature type="transmembrane region" description="Helical" evidence="2">
    <location>
        <begin position="330"/>
        <end position="348"/>
    </location>
</feature>
<feature type="transmembrane region" description="Helical" evidence="2">
    <location>
        <begin position="175"/>
        <end position="193"/>
    </location>
</feature>
<dbReference type="GO" id="GO:0009103">
    <property type="term" value="P:lipopolysaccharide biosynthetic process"/>
    <property type="evidence" value="ECO:0007669"/>
    <property type="project" value="TreeGrafter"/>
</dbReference>
<dbReference type="KEGG" id="wei:EQG49_01400"/>
<dbReference type="AlphaFoldDB" id="A0A4V1AIE3"/>
<feature type="domain" description="Acyltransferase 3" evidence="3">
    <location>
        <begin position="12"/>
        <end position="331"/>
    </location>
</feature>
<dbReference type="Pfam" id="PF01757">
    <property type="entry name" value="Acyl_transf_3"/>
    <property type="match status" value="1"/>
</dbReference>
<dbReference type="GO" id="GO:0016747">
    <property type="term" value="F:acyltransferase activity, transferring groups other than amino-acyl groups"/>
    <property type="evidence" value="ECO:0007669"/>
    <property type="project" value="InterPro"/>
</dbReference>
<dbReference type="EMBL" id="CP037940">
    <property type="protein sequence ID" value="QBO35205.1"/>
    <property type="molecule type" value="Genomic_DNA"/>
</dbReference>
<feature type="transmembrane region" description="Helical" evidence="2">
    <location>
        <begin position="236"/>
        <end position="255"/>
    </location>
</feature>
<evidence type="ECO:0000259" key="3">
    <source>
        <dbReference type="Pfam" id="PF01757"/>
    </source>
</evidence>
<keyword evidence="2" id="KW-0812">Transmembrane</keyword>
<dbReference type="GO" id="GO:0016020">
    <property type="term" value="C:membrane"/>
    <property type="evidence" value="ECO:0007669"/>
    <property type="project" value="TreeGrafter"/>
</dbReference>
<keyword evidence="5" id="KW-1185">Reference proteome</keyword>
<feature type="transmembrane region" description="Helical" evidence="2">
    <location>
        <begin position="261"/>
        <end position="284"/>
    </location>
</feature>
<dbReference type="PANTHER" id="PTHR23028">
    <property type="entry name" value="ACETYLTRANSFERASE"/>
    <property type="match status" value="1"/>
</dbReference>
<name>A0A4V1AIE3_9LACO</name>
<gene>
    <name evidence="4" type="ORF">EQG49_01400</name>
</gene>
<keyword evidence="2" id="KW-0472">Membrane</keyword>
<dbReference type="Proteomes" id="UP000292886">
    <property type="component" value="Chromosome"/>
</dbReference>
<reference evidence="5" key="1">
    <citation type="submission" date="2019-03" db="EMBL/GenBank/DDBJ databases">
        <title>Weissella sp. 26KH-42 Genome sequencing.</title>
        <authorList>
            <person name="Heo J."/>
            <person name="Kim S.-J."/>
            <person name="Kim J.-S."/>
            <person name="Hong S.-B."/>
            <person name="Kwon S.-W."/>
        </authorList>
    </citation>
    <scope>NUCLEOTIDE SEQUENCE [LARGE SCALE GENOMIC DNA]</scope>
    <source>
        <strain evidence="5">26KH-42</strain>
    </source>
</reference>
<evidence type="ECO:0000313" key="5">
    <source>
        <dbReference type="Proteomes" id="UP000292886"/>
    </source>
</evidence>
<sequence>MGETHLHRRYISGFDGVRAIAVLAVILYHIFPNALPGGYLGVPIFFVVSGYLITDLLRQELANTNKINLRSFYERRIKRLYPALLVMLVLTAAYITLFDRGALLGLRATILTNLVYVYNFWEINHGQSYFQQFTAPSPFTHLWSLSIEGQFYLVWPVLVWLLAKFKLRASNIFKGLMILAFVSAALMALKYNPENINRVYYGTDTRLFTIIFGAALAYIWPSTHLSETLNATSKKFLNYLSFGALGLILLGFFVLNGQASLTYYGGMFVFGFVAMIFVGTIAHPSAFLAKPLSNRVFRWIGTRSYGIYLYQYPVLVFFEHAVPNYQSHHILYGLVELIIIGVISELSYRYLERPLQHINVAKTKTVYGRFMHNDRHVLIATGVAIVVIAIFSFGLFQPQAATGYQSPLQVQLAKREREAKRANKVVTEAQAAKLKQPKSKTKKEATTAPTKTHLSAKQRRIARTYNLSYPAAQTLVNTQITAIGDSMLINVGPSLQKIVPTVIDGQIGRQPGVAPDLLHQRKLMPNILVMLGTNGLVNQLTIDQVMKLAGTKRQVFWVNNFVANKSWIAPNVKILAKQHQANFHLINWHALVRTHQDWLGPDGIHPNTVGDIHLTNLIASEVARVNAKG</sequence>
<accession>A0A4V1AIE3</accession>
<dbReference type="OrthoDB" id="9796461at2"/>
<feature type="transmembrane region" description="Helical" evidence="2">
    <location>
        <begin position="296"/>
        <end position="318"/>
    </location>
</feature>
<keyword evidence="4" id="KW-0808">Transferase</keyword>
<feature type="transmembrane region" description="Helical" evidence="2">
    <location>
        <begin position="12"/>
        <end position="31"/>
    </location>
</feature>
<evidence type="ECO:0000313" key="4">
    <source>
        <dbReference type="EMBL" id="QBO35205.1"/>
    </source>
</evidence>
<dbReference type="SUPFAM" id="SSF52266">
    <property type="entry name" value="SGNH hydrolase"/>
    <property type="match status" value="1"/>
</dbReference>
<feature type="transmembrane region" description="Helical" evidence="2">
    <location>
        <begin position="142"/>
        <end position="163"/>
    </location>
</feature>
<dbReference type="InterPro" id="IPR050879">
    <property type="entry name" value="Acyltransferase_3"/>
</dbReference>
<feature type="transmembrane region" description="Helical" evidence="2">
    <location>
        <begin position="79"/>
        <end position="97"/>
    </location>
</feature>
<dbReference type="RefSeq" id="WP_133362285.1">
    <property type="nucleotide sequence ID" value="NZ_CP037940.1"/>
</dbReference>
<feature type="region of interest" description="Disordered" evidence="1">
    <location>
        <begin position="428"/>
        <end position="455"/>
    </location>
</feature>
<proteinExistence type="predicted"/>
<protein>
    <submittedName>
        <fullName evidence="4">Acetyltransferase</fullName>
    </submittedName>
</protein>